<evidence type="ECO:0000256" key="2">
    <source>
        <dbReference type="ARBA" id="ARBA00022741"/>
    </source>
</evidence>
<evidence type="ECO:0000256" key="3">
    <source>
        <dbReference type="ARBA" id="ARBA00022777"/>
    </source>
</evidence>
<evidence type="ECO:0000256" key="4">
    <source>
        <dbReference type="ARBA" id="ARBA00022840"/>
    </source>
</evidence>
<feature type="repeat" description="ANK" evidence="5">
    <location>
        <begin position="133"/>
        <end position="166"/>
    </location>
</feature>
<dbReference type="InterPro" id="IPR036770">
    <property type="entry name" value="Ankyrin_rpt-contain_sf"/>
</dbReference>
<evidence type="ECO:0000256" key="7">
    <source>
        <dbReference type="PROSITE-ProRule" id="PRU00843"/>
    </source>
</evidence>
<dbReference type="SUPFAM" id="SSF48403">
    <property type="entry name" value="Ankyrin repeat"/>
    <property type="match status" value="1"/>
</dbReference>
<dbReference type="InterPro" id="IPR036802">
    <property type="entry name" value="ATP-guanido_PTrfase_N_sf"/>
</dbReference>
<evidence type="ECO:0000259" key="10">
    <source>
        <dbReference type="PROSITE" id="PS51510"/>
    </source>
</evidence>
<gene>
    <name evidence="12" type="primary">LOC118268982</name>
</gene>
<evidence type="ECO:0000256" key="1">
    <source>
        <dbReference type="ARBA" id="ARBA00022679"/>
    </source>
</evidence>
<feature type="binding site" evidence="7">
    <location>
        <begin position="653"/>
        <end position="657"/>
    </location>
    <ligand>
        <name>ATP</name>
        <dbReference type="ChEBI" id="CHEBI:30616"/>
    </ligand>
</feature>
<keyword evidence="11" id="KW-1185">Reference proteome</keyword>
<dbReference type="GO" id="GO:0005524">
    <property type="term" value="F:ATP binding"/>
    <property type="evidence" value="ECO:0007669"/>
    <property type="project" value="UniProtKB-UniRule"/>
</dbReference>
<comment type="similarity">
    <text evidence="6">Belongs to the ATP:guanido phosphotransferase family.</text>
</comment>
<evidence type="ECO:0000256" key="6">
    <source>
        <dbReference type="PROSITE-ProRule" id="PRU00842"/>
    </source>
</evidence>
<dbReference type="PROSITE" id="PS51510">
    <property type="entry name" value="PHOSPHAGEN_KINASE_C"/>
    <property type="match status" value="1"/>
</dbReference>
<dbReference type="GeneID" id="118268982"/>
<feature type="region of interest" description="Disordered" evidence="8">
    <location>
        <begin position="220"/>
        <end position="257"/>
    </location>
</feature>
<proteinExistence type="inferred from homology"/>
<keyword evidence="2 7" id="KW-0547">Nucleotide-binding</keyword>
<dbReference type="GO" id="GO:0016301">
    <property type="term" value="F:kinase activity"/>
    <property type="evidence" value="ECO:0007669"/>
    <property type="project" value="UniProtKB-KW"/>
</dbReference>
<evidence type="ECO:0000259" key="9">
    <source>
        <dbReference type="PROSITE" id="PS51509"/>
    </source>
</evidence>
<dbReference type="RefSeq" id="XP_050554988.1">
    <property type="nucleotide sequence ID" value="XM_050699031.1"/>
</dbReference>
<evidence type="ECO:0000256" key="8">
    <source>
        <dbReference type="SAM" id="MobiDB-lite"/>
    </source>
</evidence>
<dbReference type="PROSITE" id="PS50297">
    <property type="entry name" value="ANK_REP_REGION"/>
    <property type="match status" value="2"/>
</dbReference>
<name>A0A9R0DXE4_SPOFR</name>
<organism evidence="11 12">
    <name type="scientific">Spodoptera frugiperda</name>
    <name type="common">Fall armyworm</name>
    <dbReference type="NCBI Taxonomy" id="7108"/>
    <lineage>
        <taxon>Eukaryota</taxon>
        <taxon>Metazoa</taxon>
        <taxon>Ecdysozoa</taxon>
        <taxon>Arthropoda</taxon>
        <taxon>Hexapoda</taxon>
        <taxon>Insecta</taxon>
        <taxon>Pterygota</taxon>
        <taxon>Neoptera</taxon>
        <taxon>Endopterygota</taxon>
        <taxon>Lepidoptera</taxon>
        <taxon>Glossata</taxon>
        <taxon>Ditrysia</taxon>
        <taxon>Noctuoidea</taxon>
        <taxon>Noctuidae</taxon>
        <taxon>Amphipyrinae</taxon>
        <taxon>Spodoptera</taxon>
    </lineage>
</organism>
<dbReference type="PANTHER" id="PTHR24172">
    <property type="entry name" value="ANK_REP_REGION DOMAIN-CONTAINING PROTEIN"/>
    <property type="match status" value="1"/>
</dbReference>
<dbReference type="PANTHER" id="PTHR24172:SF4">
    <property type="entry name" value="ANK_REP_REGION DOMAIN-CONTAINING PROTEIN"/>
    <property type="match status" value="1"/>
</dbReference>
<dbReference type="SMART" id="SM00248">
    <property type="entry name" value="ANK"/>
    <property type="match status" value="4"/>
</dbReference>
<protein>
    <submittedName>
        <fullName evidence="12">Uncharacterized protein LOC118268982 isoform X1</fullName>
    </submittedName>
</protein>
<dbReference type="Pfam" id="PF02807">
    <property type="entry name" value="ATP-gua_PtransN"/>
    <property type="match status" value="1"/>
</dbReference>
<feature type="compositionally biased region" description="Low complexity" evidence="8">
    <location>
        <begin position="230"/>
        <end position="245"/>
    </location>
</feature>
<accession>A0A9R0DXE4</accession>
<dbReference type="InterPro" id="IPR022413">
    <property type="entry name" value="ATP-guanido_PTrfase_N"/>
</dbReference>
<dbReference type="PROSITE" id="PS50088">
    <property type="entry name" value="ANK_REPEAT"/>
    <property type="match status" value="3"/>
</dbReference>
<dbReference type="InterPro" id="IPR022414">
    <property type="entry name" value="ATP-guanido_PTrfase_cat"/>
</dbReference>
<evidence type="ECO:0000256" key="5">
    <source>
        <dbReference type="PROSITE-ProRule" id="PRU00023"/>
    </source>
</evidence>
<keyword evidence="5" id="KW-0040">ANK repeat</keyword>
<keyword evidence="1 7" id="KW-0808">Transferase</keyword>
<dbReference type="Pfam" id="PF00217">
    <property type="entry name" value="ATP-gua_Ptrans"/>
    <property type="match status" value="1"/>
</dbReference>
<dbReference type="Pfam" id="PF12796">
    <property type="entry name" value="Ank_2"/>
    <property type="match status" value="2"/>
</dbReference>
<feature type="binding site" evidence="7">
    <location>
        <begin position="832"/>
        <end position="836"/>
    </location>
    <ligand>
        <name>ATP</name>
        <dbReference type="ChEBI" id="CHEBI:30616"/>
    </ligand>
</feature>
<dbReference type="SUPFAM" id="SSF55931">
    <property type="entry name" value="Glutamine synthetase/guanido kinase"/>
    <property type="match status" value="1"/>
</dbReference>
<dbReference type="InterPro" id="IPR002110">
    <property type="entry name" value="Ankyrin_rpt"/>
</dbReference>
<dbReference type="Gene3D" id="1.10.135.10">
    <property type="entry name" value="ATP:guanido phosphotransferase, N-terminal domain"/>
    <property type="match status" value="1"/>
</dbReference>
<feature type="binding site" evidence="7">
    <location>
        <position position="778"/>
    </location>
    <ligand>
        <name>ATP</name>
        <dbReference type="ChEBI" id="CHEBI:30616"/>
    </ligand>
</feature>
<dbReference type="Gene3D" id="3.30.590.10">
    <property type="entry name" value="Glutamine synthetase/guanido kinase, catalytic domain"/>
    <property type="match status" value="1"/>
</dbReference>
<comment type="caution">
    <text evidence="7">Lacks conserved residue(s) required for the propagation of feature annotation.</text>
</comment>
<feature type="domain" description="Phosphagen kinase N-terminal" evidence="9">
    <location>
        <begin position="514"/>
        <end position="611"/>
    </location>
</feature>
<reference evidence="12" key="1">
    <citation type="submission" date="2025-08" db="UniProtKB">
        <authorList>
            <consortium name="RefSeq"/>
        </authorList>
    </citation>
    <scope>IDENTIFICATION</scope>
    <source>
        <tissue evidence="12">Whole larval tissue</tissue>
    </source>
</reference>
<feature type="domain" description="Phosphagen kinase C-terminal" evidence="10">
    <location>
        <begin position="650"/>
        <end position="902"/>
    </location>
</feature>
<dbReference type="Gene3D" id="1.25.40.20">
    <property type="entry name" value="Ankyrin repeat-containing domain"/>
    <property type="match status" value="2"/>
</dbReference>
<dbReference type="PROSITE" id="PS51509">
    <property type="entry name" value="PHOSPHAGEN_KINASE_N"/>
    <property type="match status" value="1"/>
</dbReference>
<keyword evidence="4 7" id="KW-0067">ATP-binding</keyword>
<sequence length="937" mass="105025">MARDNKNAGLVIKRHNIRIWCHDCDMARLQRVVWEGHGSRLLSEVSNQPVVKKFLEAVPYIMNTIRDIHQAVVQNDLEGLMKHAGDPVPPQALSSRDANNMTVMHKAAGLGHGGILKYIAERYPQGINDVDNDGRTPLHYAAAMRDDQHTYNTLVSLGADESVVDNKNKTPGYYINRPQEIDKNIFKTLPDAPRTPSSAYPSSWDWKLLDTEVIAELNKKSRRKNHKASNENISSNTNTNTISESTDNRIGGMKGSSTHELINNLPELDDAKQTKDDIENHIANVESNKDNEIDPEVTDLINNANMEMLATLVLNGEGSRLIGRHSRNSELQAFLDNVPTYMQKINKVHVAAREGNIRDLQAALDRRKFAIARDPISPNGATPLHVATIFGKTNIIKYLGGRFPETLSAVDFEGRTALHYAAVLPDNGHYYNLLQQLGANSKDLDDSGKSAEEYQKNPTLLPFHQMLADYGISEDAAQEMFSDKVPEDQVSARRALDTPEALDTLERCYHLLASARPARTPLSASSNRATPPLVLARFLKKPIFDVIKYRITKLDHDLFDVIWPAVKKLPDSRNIIQTVEEDFPGGVTAPDYYVYDVFNEFLIPLVKDLHNINVNSELPTHPTSNFMGTSSAKLSAEPLVEINIDPNDEFVLSGVIECSRNLEGFELPLNLKVGKLETIERIVTTLLMKDEFSKFSEFSNPESDQKGGTYYTLNEVLEKPSEICATLASCGLLIALCDRDEIDDCARLHGKHWPYGRGVFVTDDKTVAVWINVHDHIRVLVSSTQDSPGEIGLPFSKLSYIMTYLHEKLDFTWDTKLGYLSARPTFLGVGIRFSLIVNFPGLSKDPDNMKHLCAMRGLQYRETLSPDIARISNYQCLGVTETSCFNDFATATSNLLHLEKDLSMQNSAHIATMLTNIFRKKRNSITSHDSPEKREKY</sequence>
<feature type="binding site" evidence="7">
    <location>
        <begin position="856"/>
        <end position="861"/>
    </location>
    <ligand>
        <name>ATP</name>
        <dbReference type="ChEBI" id="CHEBI:30616"/>
    </ligand>
</feature>
<evidence type="ECO:0000313" key="12">
    <source>
        <dbReference type="RefSeq" id="XP_050554988.1"/>
    </source>
</evidence>
<dbReference type="AlphaFoldDB" id="A0A9R0DXE4"/>
<feature type="repeat" description="ANK" evidence="5">
    <location>
        <begin position="379"/>
        <end position="399"/>
    </location>
</feature>
<feature type="repeat" description="ANK" evidence="5">
    <location>
        <begin position="413"/>
        <end position="446"/>
    </location>
</feature>
<dbReference type="SUPFAM" id="SSF48034">
    <property type="entry name" value="Guanido kinase N-terminal domain"/>
    <property type="match status" value="1"/>
</dbReference>
<evidence type="ECO:0000313" key="11">
    <source>
        <dbReference type="Proteomes" id="UP000829999"/>
    </source>
</evidence>
<keyword evidence="3 7" id="KW-0418">Kinase</keyword>
<dbReference type="Proteomes" id="UP000829999">
    <property type="component" value="Chromosome 2"/>
</dbReference>
<dbReference type="InterPro" id="IPR014746">
    <property type="entry name" value="Gln_synth/guanido_kin_cat_dom"/>
</dbReference>